<dbReference type="PANTHER" id="PTHR37540">
    <property type="entry name" value="TRANSCRIPTION FACTOR (ACR-2), PUTATIVE-RELATED-RELATED"/>
    <property type="match status" value="1"/>
</dbReference>
<dbReference type="AlphaFoldDB" id="A0A6A6ZZW5"/>
<dbReference type="Proteomes" id="UP000799424">
    <property type="component" value="Unassembled WGS sequence"/>
</dbReference>
<accession>A0A6A6ZZW5</accession>
<protein>
    <recommendedName>
        <fullName evidence="3">Tachykinin family protein</fullName>
    </recommendedName>
</protein>
<gene>
    <name evidence="1" type="ORF">CC86DRAFT_349539</name>
</gene>
<proteinExistence type="predicted"/>
<evidence type="ECO:0000313" key="1">
    <source>
        <dbReference type="EMBL" id="KAF2826610.1"/>
    </source>
</evidence>
<evidence type="ECO:0000313" key="2">
    <source>
        <dbReference type="Proteomes" id="UP000799424"/>
    </source>
</evidence>
<dbReference type="PANTHER" id="PTHR37540:SF5">
    <property type="entry name" value="TRANSCRIPTION FACTOR DOMAIN-CONTAINING PROTEIN"/>
    <property type="match status" value="1"/>
</dbReference>
<reference evidence="1" key="1">
    <citation type="journal article" date="2020" name="Stud. Mycol.">
        <title>101 Dothideomycetes genomes: a test case for predicting lifestyles and emergence of pathogens.</title>
        <authorList>
            <person name="Haridas S."/>
            <person name="Albert R."/>
            <person name="Binder M."/>
            <person name="Bloem J."/>
            <person name="Labutti K."/>
            <person name="Salamov A."/>
            <person name="Andreopoulos B."/>
            <person name="Baker S."/>
            <person name="Barry K."/>
            <person name="Bills G."/>
            <person name="Bluhm B."/>
            <person name="Cannon C."/>
            <person name="Castanera R."/>
            <person name="Culley D."/>
            <person name="Daum C."/>
            <person name="Ezra D."/>
            <person name="Gonzalez J."/>
            <person name="Henrissat B."/>
            <person name="Kuo A."/>
            <person name="Liang C."/>
            <person name="Lipzen A."/>
            <person name="Lutzoni F."/>
            <person name="Magnuson J."/>
            <person name="Mondo S."/>
            <person name="Nolan M."/>
            <person name="Ohm R."/>
            <person name="Pangilinan J."/>
            <person name="Park H.-J."/>
            <person name="Ramirez L."/>
            <person name="Alfaro M."/>
            <person name="Sun H."/>
            <person name="Tritt A."/>
            <person name="Yoshinaga Y."/>
            <person name="Zwiers L.-H."/>
            <person name="Turgeon B."/>
            <person name="Goodwin S."/>
            <person name="Spatafora J."/>
            <person name="Crous P."/>
            <person name="Grigoriev I."/>
        </authorList>
    </citation>
    <scope>NUCLEOTIDE SEQUENCE</scope>
    <source>
        <strain evidence="1">CBS 113818</strain>
    </source>
</reference>
<dbReference type="EMBL" id="MU006225">
    <property type="protein sequence ID" value="KAF2826610.1"/>
    <property type="molecule type" value="Genomic_DNA"/>
</dbReference>
<dbReference type="OrthoDB" id="4159781at2759"/>
<keyword evidence="2" id="KW-1185">Reference proteome</keyword>
<sequence>MDRSTKPAFNFVNLKHPDDLKDEETQLRIRRLAMTEVGKARRKPKTKRARNEIVLEFRNSGEEKPDFDRFGGGNIDPFSAYPVPLDDSARALLAHIFQPDTNHSSQMRGTWYPVGLFSATAFHNMLANSQNYIFQKRNGYYPSQDDALALTHHHKALRQAGELMKNAQTLNTDQAVAAVVSFMCHHALHGSFAGGEFHKHRNALIKIVALRGGFDAIETEHLRITTSWADLIGAFFQDIPPVVPLPQKWVSDSQSPPTSPRPFRPISLVWKQQLFSRSEWITIFDDVVQLISLDKAFNDEQLLLAVTSGSWMEPTLWRLLTIRPLQQGSERGHVIEEVCRLGTLLFLSPFWRMLGFGPVWTAAMSRNLLLLLMKHMVEWQDLKPLLTWVLYFAAIETNDLAERSQLVFMLAVVAGGMQLNDWGDIMNIVKSVLWVERVFVGTDDLIKDEVMAIIAQNAMRPVLVDTPPVFLEEFPTDVEED</sequence>
<evidence type="ECO:0008006" key="3">
    <source>
        <dbReference type="Google" id="ProtNLM"/>
    </source>
</evidence>
<name>A0A6A6ZZW5_9PLEO</name>
<organism evidence="1 2">
    <name type="scientific">Ophiobolus disseminans</name>
    <dbReference type="NCBI Taxonomy" id="1469910"/>
    <lineage>
        <taxon>Eukaryota</taxon>
        <taxon>Fungi</taxon>
        <taxon>Dikarya</taxon>
        <taxon>Ascomycota</taxon>
        <taxon>Pezizomycotina</taxon>
        <taxon>Dothideomycetes</taxon>
        <taxon>Pleosporomycetidae</taxon>
        <taxon>Pleosporales</taxon>
        <taxon>Pleosporineae</taxon>
        <taxon>Phaeosphaeriaceae</taxon>
        <taxon>Ophiobolus</taxon>
    </lineage>
</organism>